<keyword evidence="1" id="KW-0812">Transmembrane</keyword>
<evidence type="ECO:0000313" key="2">
    <source>
        <dbReference type="EMBL" id="RLV50829.1"/>
    </source>
</evidence>
<name>A0A3L8P844_9ACTN</name>
<feature type="transmembrane region" description="Helical" evidence="1">
    <location>
        <begin position="12"/>
        <end position="33"/>
    </location>
</feature>
<dbReference type="Proteomes" id="UP000281708">
    <property type="component" value="Unassembled WGS sequence"/>
</dbReference>
<protein>
    <recommendedName>
        <fullName evidence="4">Heavy metal transporter</fullName>
    </recommendedName>
</protein>
<sequence>MRTEVARGVNHGLRWVLLGLVVVIVATVSVALYRGVGAVTGRQRCSATVGGHTVHLSPDQARNATLIAAIGVRRGLPARAVSIAFATAYQESKLQNLDHGDRDSLGLFQQRPSQGWGTAAQVRDPYYATNKFYDALAKVDGFETMRITEAAQRVQRSGFPEAYEPHAEDARALASALTGYSPGGRFSCVVDSPDGHGTAAATVTDLERAFGSLRTTGTVRDLVLDVGTGPAARRRGWSVAQYLVAHASTLQVATVSFNGRQWQAGPDSKKGWLAHSTPRGRVSVTLA</sequence>
<evidence type="ECO:0000313" key="3">
    <source>
        <dbReference type="Proteomes" id="UP000281708"/>
    </source>
</evidence>
<keyword evidence="1" id="KW-1133">Transmembrane helix</keyword>
<keyword evidence="1" id="KW-0472">Membrane</keyword>
<evidence type="ECO:0000256" key="1">
    <source>
        <dbReference type="SAM" id="Phobius"/>
    </source>
</evidence>
<dbReference type="EMBL" id="RDBE01000001">
    <property type="protein sequence ID" value="RLV50829.1"/>
    <property type="molecule type" value="Genomic_DNA"/>
</dbReference>
<dbReference type="RefSeq" id="WP_121804510.1">
    <property type="nucleotide sequence ID" value="NZ_RDBE01000001.1"/>
</dbReference>
<keyword evidence="3" id="KW-1185">Reference proteome</keyword>
<dbReference type="OrthoDB" id="5171895at2"/>
<organism evidence="2 3">
    <name type="scientific">Nocardioides mangrovicus</name>
    <dbReference type="NCBI Taxonomy" id="2478913"/>
    <lineage>
        <taxon>Bacteria</taxon>
        <taxon>Bacillati</taxon>
        <taxon>Actinomycetota</taxon>
        <taxon>Actinomycetes</taxon>
        <taxon>Propionibacteriales</taxon>
        <taxon>Nocardioidaceae</taxon>
        <taxon>Nocardioides</taxon>
    </lineage>
</organism>
<evidence type="ECO:0008006" key="4">
    <source>
        <dbReference type="Google" id="ProtNLM"/>
    </source>
</evidence>
<proteinExistence type="predicted"/>
<comment type="caution">
    <text evidence="2">The sequence shown here is derived from an EMBL/GenBank/DDBJ whole genome shotgun (WGS) entry which is preliminary data.</text>
</comment>
<accession>A0A3L8P844</accession>
<gene>
    <name evidence="2" type="ORF">D9V37_02405</name>
</gene>
<reference evidence="2 3" key="1">
    <citation type="submission" date="2018-10" db="EMBL/GenBank/DDBJ databases">
        <title>Marmoricola sp. 4Q3S-7 whole genome shotgun sequence.</title>
        <authorList>
            <person name="Li F."/>
        </authorList>
    </citation>
    <scope>NUCLEOTIDE SEQUENCE [LARGE SCALE GENOMIC DNA]</scope>
    <source>
        <strain evidence="2 3">4Q3S-7</strain>
    </source>
</reference>
<dbReference type="AlphaFoldDB" id="A0A3L8P844"/>